<reference evidence="2 3" key="1">
    <citation type="submission" date="2019-01" db="EMBL/GenBank/DDBJ databases">
        <authorList>
            <person name="Sayadi A."/>
        </authorList>
    </citation>
    <scope>NUCLEOTIDE SEQUENCE [LARGE SCALE GENOMIC DNA]</scope>
</reference>
<feature type="compositionally biased region" description="Basic and acidic residues" evidence="1">
    <location>
        <begin position="155"/>
        <end position="164"/>
    </location>
</feature>
<feature type="region of interest" description="Disordered" evidence="1">
    <location>
        <begin position="1"/>
        <end position="40"/>
    </location>
</feature>
<accession>A0A653DTZ2</accession>
<dbReference type="AlphaFoldDB" id="A0A653DTZ2"/>
<organism evidence="2 3">
    <name type="scientific">Callosobruchus maculatus</name>
    <name type="common">Southern cowpea weevil</name>
    <name type="synonym">Pulse bruchid</name>
    <dbReference type="NCBI Taxonomy" id="64391"/>
    <lineage>
        <taxon>Eukaryota</taxon>
        <taxon>Metazoa</taxon>
        <taxon>Ecdysozoa</taxon>
        <taxon>Arthropoda</taxon>
        <taxon>Hexapoda</taxon>
        <taxon>Insecta</taxon>
        <taxon>Pterygota</taxon>
        <taxon>Neoptera</taxon>
        <taxon>Endopterygota</taxon>
        <taxon>Coleoptera</taxon>
        <taxon>Polyphaga</taxon>
        <taxon>Cucujiformia</taxon>
        <taxon>Chrysomeloidea</taxon>
        <taxon>Chrysomelidae</taxon>
        <taxon>Bruchinae</taxon>
        <taxon>Bruchini</taxon>
        <taxon>Callosobruchus</taxon>
    </lineage>
</organism>
<sequence length="223" mass="25074">MEDKHSWNENQVINASSKEETTEAMHPQSESADPTDLDELDNLQLQVSTIVVKKDSIELTHEKSEHSWPKRYSLANYVELKRDNQCYENLGGKSEDRCGKRGHKHHSISMNPTRSNMNKLFKKISFSAKTCRCTNSRCDCYNVVQPGISGLPGENADKQEDKPNGTESDFESEVYADSWKERSLGCDSEKDSMNVIMAIHGTDKKMADDSSSAASQFLVFNGP</sequence>
<keyword evidence="3" id="KW-1185">Reference proteome</keyword>
<evidence type="ECO:0000256" key="1">
    <source>
        <dbReference type="SAM" id="MobiDB-lite"/>
    </source>
</evidence>
<evidence type="ECO:0000313" key="3">
    <source>
        <dbReference type="Proteomes" id="UP000410492"/>
    </source>
</evidence>
<evidence type="ECO:0000313" key="2">
    <source>
        <dbReference type="EMBL" id="VEN63517.1"/>
    </source>
</evidence>
<dbReference type="Proteomes" id="UP000410492">
    <property type="component" value="Unassembled WGS sequence"/>
</dbReference>
<gene>
    <name evidence="2" type="ORF">CALMAC_LOCUS20323</name>
</gene>
<name>A0A653DTZ2_CALMS</name>
<proteinExistence type="predicted"/>
<feature type="region of interest" description="Disordered" evidence="1">
    <location>
        <begin position="149"/>
        <end position="176"/>
    </location>
</feature>
<protein>
    <submittedName>
        <fullName evidence="2">Uncharacterized protein</fullName>
    </submittedName>
</protein>
<dbReference type="EMBL" id="CAACVG010014686">
    <property type="protein sequence ID" value="VEN63517.1"/>
    <property type="molecule type" value="Genomic_DNA"/>
</dbReference>
<dbReference type="OrthoDB" id="6789109at2759"/>